<organism evidence="2 3">
    <name type="scientific">Holothuria leucospilota</name>
    <name type="common">Black long sea cucumber</name>
    <name type="synonym">Mertensiothuria leucospilota</name>
    <dbReference type="NCBI Taxonomy" id="206669"/>
    <lineage>
        <taxon>Eukaryota</taxon>
        <taxon>Metazoa</taxon>
        <taxon>Echinodermata</taxon>
        <taxon>Eleutherozoa</taxon>
        <taxon>Echinozoa</taxon>
        <taxon>Holothuroidea</taxon>
        <taxon>Aspidochirotacea</taxon>
        <taxon>Aspidochirotida</taxon>
        <taxon>Holothuriidae</taxon>
        <taxon>Holothuria</taxon>
    </lineage>
</organism>
<keyword evidence="3" id="KW-1185">Reference proteome</keyword>
<dbReference type="InterPro" id="IPR036056">
    <property type="entry name" value="Fibrinogen-like_C"/>
</dbReference>
<dbReference type="InterPro" id="IPR014716">
    <property type="entry name" value="Fibrinogen_a/b/g_C_1"/>
</dbReference>
<dbReference type="Proteomes" id="UP001152320">
    <property type="component" value="Chromosome 11"/>
</dbReference>
<reference evidence="2" key="1">
    <citation type="submission" date="2021-10" db="EMBL/GenBank/DDBJ databases">
        <title>Tropical sea cucumber genome reveals ecological adaptation and Cuvierian tubules defense mechanism.</title>
        <authorList>
            <person name="Chen T."/>
        </authorList>
    </citation>
    <scope>NUCLEOTIDE SEQUENCE</scope>
    <source>
        <strain evidence="2">Nanhai2018</strain>
        <tissue evidence="2">Muscle</tissue>
    </source>
</reference>
<dbReference type="InterPro" id="IPR002181">
    <property type="entry name" value="Fibrinogen_a/b/g_C_dom"/>
</dbReference>
<gene>
    <name evidence="2" type="ORF">HOLleu_23666</name>
</gene>
<dbReference type="Pfam" id="PF00147">
    <property type="entry name" value="Fibrinogen_C"/>
    <property type="match status" value="1"/>
</dbReference>
<evidence type="ECO:0000259" key="1">
    <source>
        <dbReference type="Pfam" id="PF00147"/>
    </source>
</evidence>
<accession>A0A9Q1BVB7</accession>
<sequence>MSYLELRRNLIKEKLDVNIEQECKSAKGTSSESSLTRKQEWQMQTNQSNNCIFSEVFRQRECSSGSSKKAKIWSGKSGLMIRGILTQAGVRENPLGYNNGQPFSTYEQDNNDTNTYNCALKHRGAWWFTFVTTCYNSGLNHCWKWHVGHCAHFCFDSHLNGDYQESGTRSIYLWYSPLCSSIPECGITQTEMKLR</sequence>
<comment type="caution">
    <text evidence="2">The sequence shown here is derived from an EMBL/GenBank/DDBJ whole genome shotgun (WGS) entry which is preliminary data.</text>
</comment>
<dbReference type="EMBL" id="JAIZAY010000011">
    <property type="protein sequence ID" value="KAJ8033430.1"/>
    <property type="molecule type" value="Genomic_DNA"/>
</dbReference>
<evidence type="ECO:0000313" key="3">
    <source>
        <dbReference type="Proteomes" id="UP001152320"/>
    </source>
</evidence>
<evidence type="ECO:0000313" key="2">
    <source>
        <dbReference type="EMBL" id="KAJ8033430.1"/>
    </source>
</evidence>
<protein>
    <submittedName>
        <fullName evidence="2">Angiopoietin-related protein 6</fullName>
    </submittedName>
</protein>
<dbReference type="SUPFAM" id="SSF56496">
    <property type="entry name" value="Fibrinogen C-terminal domain-like"/>
    <property type="match status" value="1"/>
</dbReference>
<dbReference type="Gene3D" id="3.90.215.10">
    <property type="entry name" value="Gamma Fibrinogen, chain A, domain 1"/>
    <property type="match status" value="1"/>
</dbReference>
<name>A0A9Q1BVB7_HOLLE</name>
<feature type="domain" description="Fibrinogen C-terminal" evidence="1">
    <location>
        <begin position="92"/>
        <end position="142"/>
    </location>
</feature>
<dbReference type="AlphaFoldDB" id="A0A9Q1BVB7"/>
<proteinExistence type="predicted"/>